<comment type="caution">
    <text evidence="1">The sequence shown here is derived from an EMBL/GenBank/DDBJ whole genome shotgun (WGS) entry which is preliminary data.</text>
</comment>
<protein>
    <submittedName>
        <fullName evidence="1">Uncharacterized protein</fullName>
    </submittedName>
</protein>
<evidence type="ECO:0000313" key="2">
    <source>
        <dbReference type="Proteomes" id="UP000019149"/>
    </source>
</evidence>
<dbReference type="CTD" id="36343364"/>
<reference evidence="1 2" key="1">
    <citation type="journal article" date="2013" name="Nat. Genet.">
        <title>The genome of the hydatid tapeworm Echinococcus granulosus.</title>
        <authorList>
            <person name="Zheng H."/>
            <person name="Zhang W."/>
            <person name="Zhang L."/>
            <person name="Zhang Z."/>
            <person name="Li J."/>
            <person name="Lu G."/>
            <person name="Zhu Y."/>
            <person name="Wang Y."/>
            <person name="Huang Y."/>
            <person name="Liu J."/>
            <person name="Kang H."/>
            <person name="Chen J."/>
            <person name="Wang L."/>
            <person name="Chen A."/>
            <person name="Yu S."/>
            <person name="Gao Z."/>
            <person name="Jin L."/>
            <person name="Gu W."/>
            <person name="Wang Z."/>
            <person name="Zhao L."/>
            <person name="Shi B."/>
            <person name="Wen H."/>
            <person name="Lin R."/>
            <person name="Jones M.K."/>
            <person name="Brejova B."/>
            <person name="Vinar T."/>
            <person name="Zhao G."/>
            <person name="McManus D.P."/>
            <person name="Chen Z."/>
            <person name="Zhou Y."/>
            <person name="Wang S."/>
        </authorList>
    </citation>
    <scope>NUCLEOTIDE SEQUENCE [LARGE SCALE GENOMIC DNA]</scope>
</reference>
<accession>W6UVM8</accession>
<proteinExistence type="predicted"/>
<sequence length="380" mass="43357">MCLFTSWIIITDYERGQNGEEIIVVRQPFKCNFPHRGRKAVGRLKVSTNKISNDDETYAIQSERSHNLREYEYEARPTAQGTLLLEGQIRQSGNKSAYMETEVTRAKLFVSRDKTGLLKTKSNKLTSFLACKDHNLTQAATKAPLEYLNIYAAIFRGPNLFFTILMIAETFLRQKTDTLRNLAAIQKGSALHTVSGCVKSSRLERGRGEKHCQSTWLTVHKAHSLFRVVMIHKLQHFINTYQNLSLNVLANLVNLSTFISLEKAFLLLVNFNVMLTTIYTFTLLNRPLCSVATSSNMPLQKSPVIWNSFLLVSGTEFNLLLELWLPVCDRPPWNKEEGFSSQTNERVNHKFSIIKYLFSISSISVFPKSPLVSKKIALYF</sequence>
<keyword evidence="2" id="KW-1185">Reference proteome</keyword>
<dbReference type="GeneID" id="36343364"/>
<organism evidence="1 2">
    <name type="scientific">Echinococcus granulosus</name>
    <name type="common">Hydatid tapeworm</name>
    <dbReference type="NCBI Taxonomy" id="6210"/>
    <lineage>
        <taxon>Eukaryota</taxon>
        <taxon>Metazoa</taxon>
        <taxon>Spiralia</taxon>
        <taxon>Lophotrochozoa</taxon>
        <taxon>Platyhelminthes</taxon>
        <taxon>Cestoda</taxon>
        <taxon>Eucestoda</taxon>
        <taxon>Cyclophyllidea</taxon>
        <taxon>Taeniidae</taxon>
        <taxon>Echinococcus</taxon>
        <taxon>Echinococcus granulosus group</taxon>
    </lineage>
</organism>
<dbReference type="EMBL" id="APAU02000083">
    <property type="protein sequence ID" value="EUB57484.1"/>
    <property type="molecule type" value="Genomic_DNA"/>
</dbReference>
<name>W6UVM8_ECHGR</name>
<dbReference type="KEGG" id="egl:EGR_07649"/>
<dbReference type="AlphaFoldDB" id="W6UVM8"/>
<dbReference type="RefSeq" id="XP_024348680.1">
    <property type="nucleotide sequence ID" value="XM_024496898.1"/>
</dbReference>
<gene>
    <name evidence="1" type="ORF">EGR_07649</name>
</gene>
<evidence type="ECO:0000313" key="1">
    <source>
        <dbReference type="EMBL" id="EUB57484.1"/>
    </source>
</evidence>
<dbReference type="Proteomes" id="UP000019149">
    <property type="component" value="Unassembled WGS sequence"/>
</dbReference>